<reference evidence="3 4" key="1">
    <citation type="submission" date="2012-04" db="EMBL/GenBank/DDBJ databases">
        <title>The Genome Sequence of Loa loa.</title>
        <authorList>
            <consortium name="The Broad Institute Genome Sequencing Platform"/>
            <consortium name="Broad Institute Genome Sequencing Center for Infectious Disease"/>
            <person name="Nutman T.B."/>
            <person name="Fink D.L."/>
            <person name="Russ C."/>
            <person name="Young S."/>
            <person name="Zeng Q."/>
            <person name="Gargeya S."/>
            <person name="Alvarado L."/>
            <person name="Berlin A."/>
            <person name="Chapman S.B."/>
            <person name="Chen Z."/>
            <person name="Freedman E."/>
            <person name="Gellesch M."/>
            <person name="Goldberg J."/>
            <person name="Griggs A."/>
            <person name="Gujja S."/>
            <person name="Heilman E.R."/>
            <person name="Heiman D."/>
            <person name="Howarth C."/>
            <person name="Mehta T."/>
            <person name="Neiman D."/>
            <person name="Pearson M."/>
            <person name="Roberts A."/>
            <person name="Saif S."/>
            <person name="Shea T."/>
            <person name="Shenoy N."/>
            <person name="Sisk P."/>
            <person name="Stolte C."/>
            <person name="Sykes S."/>
            <person name="White J."/>
            <person name="Yandava C."/>
            <person name="Haas B."/>
            <person name="Henn M.R."/>
            <person name="Nusbaum C."/>
            <person name="Birren B."/>
        </authorList>
    </citation>
    <scope>NUCLEOTIDE SEQUENCE [LARGE SCALE GENOMIC DNA]</scope>
</reference>
<feature type="repeat" description="HEAT" evidence="1">
    <location>
        <begin position="381"/>
        <end position="414"/>
    </location>
</feature>
<reference evidence="5" key="2">
    <citation type="submission" date="2016-11" db="UniProtKB">
        <authorList>
            <consortium name="WormBaseParasite"/>
        </authorList>
    </citation>
    <scope>IDENTIFICATION</scope>
</reference>
<dbReference type="InterPro" id="IPR021133">
    <property type="entry name" value="HEAT_type_2"/>
</dbReference>
<proteinExistence type="predicted"/>
<dbReference type="PANTHER" id="PTHR21467">
    <property type="entry name" value="PROTEIN PHOSPHATASE 4 REGULATORY SUBUNIT 4 PPP4R4"/>
    <property type="match status" value="1"/>
</dbReference>
<feature type="repeat" description="HEAT" evidence="1">
    <location>
        <begin position="203"/>
        <end position="237"/>
    </location>
</feature>
<gene>
    <name evidence="3 5" type="ORF">LOAG_04628</name>
</gene>
<evidence type="ECO:0000256" key="1">
    <source>
        <dbReference type="PROSITE-ProRule" id="PRU00103"/>
    </source>
</evidence>
<dbReference type="GO" id="GO:0005829">
    <property type="term" value="C:cytosol"/>
    <property type="evidence" value="ECO:0007669"/>
    <property type="project" value="TreeGrafter"/>
</dbReference>
<dbReference type="OMA" id="CLIDLVE"/>
<dbReference type="FunCoup" id="A0A1I7VNH8">
    <property type="interactions" value="186"/>
</dbReference>
<dbReference type="InParanoid" id="A0A1I7VNH8"/>
<dbReference type="PROSITE" id="PS50077">
    <property type="entry name" value="HEAT_REPEAT"/>
    <property type="match status" value="3"/>
</dbReference>
<dbReference type="GO" id="GO:0008287">
    <property type="term" value="C:protein serine/threonine phosphatase complex"/>
    <property type="evidence" value="ECO:0007669"/>
    <property type="project" value="TreeGrafter"/>
</dbReference>
<dbReference type="CTD" id="9942033"/>
<protein>
    <submittedName>
        <fullName evidence="3 5">HEAT repeat family protein</fullName>
    </submittedName>
</protein>
<evidence type="ECO:0000256" key="2">
    <source>
        <dbReference type="SAM" id="MobiDB-lite"/>
    </source>
</evidence>
<dbReference type="AlphaFoldDB" id="A0A1I7VNH8"/>
<dbReference type="eggNOG" id="KOG0211">
    <property type="taxonomic scope" value="Eukaryota"/>
</dbReference>
<dbReference type="KEGG" id="loa:LOAG_04628"/>
<dbReference type="GeneID" id="9942033"/>
<dbReference type="OrthoDB" id="340346at2759"/>
<dbReference type="WBParaSite" id="EN70_450">
    <property type="protein sequence ID" value="EN70_450"/>
    <property type="gene ID" value="EN70_450"/>
</dbReference>
<dbReference type="GO" id="GO:0019888">
    <property type="term" value="F:protein phosphatase regulator activity"/>
    <property type="evidence" value="ECO:0007669"/>
    <property type="project" value="TreeGrafter"/>
</dbReference>
<name>A0A1I7VNH8_LOALO</name>
<keyword evidence="4" id="KW-1185">Reference proteome</keyword>
<feature type="repeat" description="HEAT" evidence="1">
    <location>
        <begin position="243"/>
        <end position="279"/>
    </location>
</feature>
<dbReference type="InterPro" id="IPR039918">
    <property type="entry name" value="PPP4R4"/>
</dbReference>
<dbReference type="InterPro" id="IPR011989">
    <property type="entry name" value="ARM-like"/>
</dbReference>
<evidence type="ECO:0000313" key="4">
    <source>
        <dbReference type="Proteomes" id="UP000095285"/>
    </source>
</evidence>
<dbReference type="STRING" id="7209.A0A1I7VNH8"/>
<dbReference type="PANTHER" id="PTHR21467:SF0">
    <property type="entry name" value="SERINE_THREONINE-PROTEIN PHOSPHATASE 4 REGULATORY SUBUNIT 4"/>
    <property type="match status" value="1"/>
</dbReference>
<organism evidence="4 5">
    <name type="scientific">Loa loa</name>
    <name type="common">Eye worm</name>
    <name type="synonym">Filaria loa</name>
    <dbReference type="NCBI Taxonomy" id="7209"/>
    <lineage>
        <taxon>Eukaryota</taxon>
        <taxon>Metazoa</taxon>
        <taxon>Ecdysozoa</taxon>
        <taxon>Nematoda</taxon>
        <taxon>Chromadorea</taxon>
        <taxon>Rhabditida</taxon>
        <taxon>Spirurina</taxon>
        <taxon>Spiruromorpha</taxon>
        <taxon>Filarioidea</taxon>
        <taxon>Onchocercidae</taxon>
        <taxon>Loa</taxon>
    </lineage>
</organism>
<dbReference type="EMBL" id="JH712075">
    <property type="protein sequence ID" value="EFO23858.2"/>
    <property type="molecule type" value="Genomic_DNA"/>
</dbReference>
<feature type="region of interest" description="Disordered" evidence="2">
    <location>
        <begin position="814"/>
        <end position="835"/>
    </location>
</feature>
<sequence>MSDLEAGKNEETQQFESKIDWELLLNAANDPVLNELLQSPVDDAIKILKTGREIQKLSIIRTLSDLLETDGDETVEKIMPIVQEMLNAECSNLDVQCEAAVTYKNIYRNSKLIAHVPGIGDVILNGILQNATQQKDNLTAAAWLETLVEVIDQIPVSQLKQIVVPLTISQAETSQRAQRRVLATKLVDKLCTNLEPIDIRRDIIPCVQMLCNDPNSNVRSSMAQHLAVVAESLRNPSDCGSALVPCLVQLCKDTEVGTREAALNTIAFCIPFLSKDQRKCSIVPLLRRSTEQAISAQDETLNVVAKNLGQWIDLLQNVLTARDHNWFLDTYVRITNLSRYSSSSDNNNALSNIQTSVRRMCAYNFPCMVLKYGKDFFKDRLLPILEGFCCDPDDDIRSATAAGFHEVVKLLPNEPSLLPPFFELIRGSPAEVVGHLMGSLDRILPALYKCVSEQNNCKISRLQLDHIIIGCNRLIRRTSSWRAQHSYLQNIAVLRHLIPVKDLFISFVPMLKQEVLTTRAIPCRVAASVTLLLFMRENPSEADRQSIIDFFVHSVAKHQNCHRRRLFLDMIPEIIANFSRKFFHAYFLTPVLGMANDKVANIRLQLCHMLSKIKANLYLPQDEEILRRVEGIIRDLLSKEQNSSTRQLIQTYACELSRAETRSKSDKSDELKQKAEDEIWSQKQLAVEVLQAAANGTSEQRLNEKRVSDKDVGHLDKGPWRTHIQHPKTAVVRPQPQVVVTQRSPSPMPRNFRTAMEERKSRLPLATSQNNRYLDPKYKTAAIASAGTSAVRTTLPLVNRRCSTEVTAKTRLSTGRKNSGTLAAKPPTGLSADNTNTLSVKARRSSVTTIMSRSVSCLNGKVGLMPSQSADSVTSFGQGLIKVRSFSNIAKTPTHLIMKVKSIN</sequence>
<dbReference type="RefSeq" id="XP_020303042.1">
    <property type="nucleotide sequence ID" value="XM_020446646.1"/>
</dbReference>
<accession>A0A1I7VNH8</accession>
<dbReference type="Proteomes" id="UP000095285">
    <property type="component" value="Unassembled WGS sequence"/>
</dbReference>
<evidence type="ECO:0000313" key="5">
    <source>
        <dbReference type="WBParaSite" id="EN70_450"/>
    </source>
</evidence>
<evidence type="ECO:0000313" key="3">
    <source>
        <dbReference type="EMBL" id="EFO23858.2"/>
    </source>
</evidence>
<accession>A0A1S0U281</accession>
<dbReference type="Gene3D" id="1.25.10.10">
    <property type="entry name" value="Leucine-rich Repeat Variant"/>
    <property type="match status" value="1"/>
</dbReference>
<dbReference type="SUPFAM" id="SSF48371">
    <property type="entry name" value="ARM repeat"/>
    <property type="match status" value="1"/>
</dbReference>
<dbReference type="InterPro" id="IPR016024">
    <property type="entry name" value="ARM-type_fold"/>
</dbReference>